<evidence type="ECO:0000313" key="7">
    <source>
        <dbReference type="EMBL" id="MET3617535.1"/>
    </source>
</evidence>
<evidence type="ECO:0000256" key="4">
    <source>
        <dbReference type="ARBA" id="ARBA00022840"/>
    </source>
</evidence>
<comment type="caution">
    <text evidence="7">The sequence shown here is derived from an EMBL/GenBank/DDBJ whole genome shotgun (WGS) entry which is preliminary data.</text>
</comment>
<dbReference type="PROSITE" id="PS51510">
    <property type="entry name" value="PHOSPHAGEN_KINASE_C"/>
    <property type="match status" value="1"/>
</dbReference>
<dbReference type="EMBL" id="JBEPMA010000005">
    <property type="protein sequence ID" value="MET3617535.1"/>
    <property type="molecule type" value="Genomic_DNA"/>
</dbReference>
<feature type="domain" description="Phosphagen kinase C-terminal" evidence="6">
    <location>
        <begin position="4"/>
        <end position="226"/>
    </location>
</feature>
<feature type="binding site" evidence="5">
    <location>
        <begin position="179"/>
        <end position="184"/>
    </location>
    <ligand>
        <name>ATP</name>
        <dbReference type="ChEBI" id="CHEBI:30616"/>
    </ligand>
</feature>
<keyword evidence="4 5" id="KW-0067">ATP-binding</keyword>
<dbReference type="SUPFAM" id="SSF55931">
    <property type="entry name" value="Glutamine synthetase/guanido kinase"/>
    <property type="match status" value="1"/>
</dbReference>
<feature type="binding site" evidence="5">
    <location>
        <begin position="149"/>
        <end position="153"/>
    </location>
    <ligand>
        <name>ATP</name>
        <dbReference type="ChEBI" id="CHEBI:30616"/>
    </ligand>
</feature>
<evidence type="ECO:0000256" key="1">
    <source>
        <dbReference type="ARBA" id="ARBA00022679"/>
    </source>
</evidence>
<keyword evidence="3 5" id="KW-0418">Kinase</keyword>
<dbReference type="InterPro" id="IPR014746">
    <property type="entry name" value="Gln_synth/guanido_kin_cat_dom"/>
</dbReference>
<proteinExistence type="inferred from homology"/>
<evidence type="ECO:0000313" key="8">
    <source>
        <dbReference type="Proteomes" id="UP001549162"/>
    </source>
</evidence>
<organism evidence="7 8">
    <name type="scientific">Peptoniphilus olsenii</name>
    <dbReference type="NCBI Taxonomy" id="411570"/>
    <lineage>
        <taxon>Bacteria</taxon>
        <taxon>Bacillati</taxon>
        <taxon>Bacillota</taxon>
        <taxon>Tissierellia</taxon>
        <taxon>Tissierellales</taxon>
        <taxon>Peptoniphilaceae</taxon>
        <taxon>Peptoniphilus</taxon>
    </lineage>
</organism>
<dbReference type="RefSeq" id="WP_354368081.1">
    <property type="nucleotide sequence ID" value="NZ_JBEPMA010000005.1"/>
</dbReference>
<feature type="binding site" evidence="5">
    <location>
        <begin position="7"/>
        <end position="11"/>
    </location>
    <ligand>
        <name>ATP</name>
        <dbReference type="ChEBI" id="CHEBI:30616"/>
    </ligand>
</feature>
<evidence type="ECO:0000259" key="6">
    <source>
        <dbReference type="PROSITE" id="PS51510"/>
    </source>
</evidence>
<evidence type="ECO:0000256" key="5">
    <source>
        <dbReference type="PROSITE-ProRule" id="PRU00843"/>
    </source>
</evidence>
<reference evidence="7 8" key="1">
    <citation type="submission" date="2024-06" db="EMBL/GenBank/DDBJ databases">
        <title>Genomic Encyclopedia of Type Strains, Phase IV (KMG-IV): sequencing the most valuable type-strain genomes for metagenomic binning, comparative biology and taxonomic classification.</title>
        <authorList>
            <person name="Goeker M."/>
        </authorList>
    </citation>
    <scope>NUCLEOTIDE SEQUENCE [LARGE SCALE GENOMIC DNA]</scope>
    <source>
        <strain evidence="7 8">DSM 21460</strain>
    </source>
</reference>
<gene>
    <name evidence="7" type="ORF">ABID14_001166</name>
</gene>
<keyword evidence="2 5" id="KW-0547">Nucleotide-binding</keyword>
<dbReference type="InterPro" id="IPR022414">
    <property type="entry name" value="ATP-guanido_PTrfase_cat"/>
</dbReference>
<dbReference type="Pfam" id="PF00217">
    <property type="entry name" value="ATP-gua_Ptrans"/>
    <property type="match status" value="1"/>
</dbReference>
<name>A0ABV2J9S5_9FIRM</name>
<keyword evidence="8" id="KW-1185">Reference proteome</keyword>
<accession>A0ABV2J9S5</accession>
<dbReference type="GO" id="GO:1990424">
    <property type="term" value="F:protein arginine kinase activity"/>
    <property type="evidence" value="ECO:0007669"/>
    <property type="project" value="UniProtKB-EC"/>
</dbReference>
<protein>
    <submittedName>
        <fullName evidence="7">Protein arginine kinase</fullName>
        <ecNumber evidence="7">2.7.14.1</ecNumber>
    </submittedName>
</protein>
<sequence length="325" mass="37241">MSDIIIGNKIKLYRNLDGHNFNIKTEDEESKKVYEKIADALNSIGFIEVDLDNISSLKKLEYVEKGKLNSSFLNNDNKGFFTKDNMPDVIVNSIEHIEIKEFSRTKSLDELFEDVYKVESELEEKLNFSFDPKFGYLNSRVLNTGTGLRPLVIMHLPALNYFGIDEISTGLMRLGYTLAPYQAGMGKSSGSVFSLSFESTFGDEEKNYINKLKLITREISDIEMENRKKLYLDNIIVLEDLVNRSYGTLSSARILSEDEMMQSMSNIKLGSELSILKTNKKIDFFDEVMKLRNGHLQLERGAILDIKSRDILRANKSRALMREVF</sequence>
<comment type="similarity">
    <text evidence="5">Belongs to the ATP:guanido phosphotransferase family.</text>
</comment>
<dbReference type="Gene3D" id="3.30.590.10">
    <property type="entry name" value="Glutamine synthetase/guanido kinase, catalytic domain"/>
    <property type="match status" value="1"/>
</dbReference>
<evidence type="ECO:0000256" key="3">
    <source>
        <dbReference type="ARBA" id="ARBA00022777"/>
    </source>
</evidence>
<dbReference type="Proteomes" id="UP001549162">
    <property type="component" value="Unassembled WGS sequence"/>
</dbReference>
<keyword evidence="1 5" id="KW-0808">Transferase</keyword>
<comment type="caution">
    <text evidence="5">Lacks conserved residue(s) required for the propagation of feature annotation.</text>
</comment>
<evidence type="ECO:0000256" key="2">
    <source>
        <dbReference type="ARBA" id="ARBA00022741"/>
    </source>
</evidence>
<dbReference type="EC" id="2.7.14.1" evidence="7"/>